<gene>
    <name evidence="4" type="ORF">FC756_14500</name>
</gene>
<evidence type="ECO:0000256" key="1">
    <source>
        <dbReference type="ARBA" id="ARBA00022612"/>
    </source>
</evidence>
<dbReference type="GO" id="GO:0051276">
    <property type="term" value="P:chromosome organization"/>
    <property type="evidence" value="ECO:0007669"/>
    <property type="project" value="InterPro"/>
</dbReference>
<protein>
    <submittedName>
        <fullName evidence="4">Terminase small subunit</fullName>
    </submittedName>
</protein>
<dbReference type="InterPro" id="IPR052404">
    <property type="entry name" value="SPP1-like_terminase"/>
</dbReference>
<keyword evidence="3" id="KW-0175">Coiled coil</keyword>
<evidence type="ECO:0000256" key="2">
    <source>
        <dbReference type="ARBA" id="ARBA00023219"/>
    </source>
</evidence>
<evidence type="ECO:0000256" key="3">
    <source>
        <dbReference type="SAM" id="Coils"/>
    </source>
</evidence>
<dbReference type="EMBL" id="SZPU01000056">
    <property type="protein sequence ID" value="TKI66633.1"/>
    <property type="molecule type" value="Genomic_DNA"/>
</dbReference>
<evidence type="ECO:0000313" key="4">
    <source>
        <dbReference type="EMBL" id="TKI66633.1"/>
    </source>
</evidence>
<dbReference type="InterPro" id="IPR005335">
    <property type="entry name" value="Terminase_ssu"/>
</dbReference>
<name>A0A4V6X662_9BACI</name>
<keyword evidence="2" id="KW-0231">Viral genome packaging</keyword>
<dbReference type="Proteomes" id="UP000308744">
    <property type="component" value="Unassembled WGS sequence"/>
</dbReference>
<sequence>MANWDEIKQEWETTKITLADLAEKHGIKLGTLKSRKSREKWSRDATEKDATKMKKVATVKEDASKDEIVYFTDEDDNGLNDKQQLFVAYYVKCWNATKAYQKVYGCAYTTAMVEGSKHLRNPKIREEIIKVRDGLTEDALLDKRTLIQKWIDIAFADIKDYMKFGRQEEVVYNEDGQPELDMNGNVKTYAFNYVHLNESAEIDGSLVTEVKQGKDGITVKLADKMKALEFLSKHMDLLNENERKQLQNEQLKCSNEAKRIEIEQYKKDNVVGSEDNKYAYMTPEQRREAIERLKGMTKQ</sequence>
<dbReference type="RefSeq" id="WP_107896619.1">
    <property type="nucleotide sequence ID" value="NZ_PYWM01000022.1"/>
</dbReference>
<dbReference type="AlphaFoldDB" id="A0A4V6X662"/>
<dbReference type="Gene3D" id="1.10.10.1400">
    <property type="entry name" value="Terminase, small subunit, N-terminal DNA-binding domain, HTH motif"/>
    <property type="match status" value="1"/>
</dbReference>
<proteinExistence type="predicted"/>
<dbReference type="PANTHER" id="PTHR41328">
    <property type="entry name" value="TERMINASE SMALL SUBUNIT-RELATED"/>
    <property type="match status" value="1"/>
</dbReference>
<evidence type="ECO:0000313" key="5">
    <source>
        <dbReference type="Proteomes" id="UP000308744"/>
    </source>
</evidence>
<feature type="coiled-coil region" evidence="3">
    <location>
        <begin position="234"/>
        <end position="268"/>
    </location>
</feature>
<dbReference type="InterPro" id="IPR038713">
    <property type="entry name" value="Terminase_Gp1_N_sf"/>
</dbReference>
<accession>A0A4V6X662</accession>
<reference evidence="4 5" key="1">
    <citation type="submission" date="2019-04" db="EMBL/GenBank/DDBJ databases">
        <title>Lysinibacillus genome sequencing.</title>
        <authorList>
            <person name="Dunlap C."/>
        </authorList>
    </citation>
    <scope>NUCLEOTIDE SEQUENCE [LARGE SCALE GENOMIC DNA]</scope>
    <source>
        <strain evidence="4 5">CCTCC AB 2010389</strain>
    </source>
</reference>
<dbReference type="Pfam" id="PF03592">
    <property type="entry name" value="Terminase_2"/>
    <property type="match status" value="1"/>
</dbReference>
<organism evidence="4 5">
    <name type="scientific">Lysinibacillus mangiferihumi</name>
    <dbReference type="NCBI Taxonomy" id="1130819"/>
    <lineage>
        <taxon>Bacteria</taxon>
        <taxon>Bacillati</taxon>
        <taxon>Bacillota</taxon>
        <taxon>Bacilli</taxon>
        <taxon>Bacillales</taxon>
        <taxon>Bacillaceae</taxon>
        <taxon>Lysinibacillus</taxon>
    </lineage>
</organism>
<keyword evidence="1" id="KW-1188">Viral release from host cell</keyword>
<dbReference type="PANTHER" id="PTHR41328:SF3">
    <property type="entry name" value="PBSX PHAGE TERMINASE SMALL SUBUNIT"/>
    <property type="match status" value="1"/>
</dbReference>
<comment type="caution">
    <text evidence="4">The sequence shown here is derived from an EMBL/GenBank/DDBJ whole genome shotgun (WGS) entry which is preliminary data.</text>
</comment>
<keyword evidence="5" id="KW-1185">Reference proteome</keyword>